<reference evidence="1 2" key="1">
    <citation type="journal article" date="2023" name="ACS Omega">
        <title>Identification of the Neoaspergillic Acid Biosynthesis Gene Cluster by Establishing an In Vitro CRISPR-Ribonucleoprotein Genetic System in Aspergillus melleus.</title>
        <authorList>
            <person name="Yuan B."/>
            <person name="Grau M.F."/>
            <person name="Murata R.M."/>
            <person name="Torok T."/>
            <person name="Venkateswaran K."/>
            <person name="Stajich J.E."/>
            <person name="Wang C.C.C."/>
        </authorList>
    </citation>
    <scope>NUCLEOTIDE SEQUENCE [LARGE SCALE GENOMIC DNA]</scope>
    <source>
        <strain evidence="1 2">IMV 1140</strain>
    </source>
</reference>
<organism evidence="1 2">
    <name type="scientific">Aspergillus melleus</name>
    <dbReference type="NCBI Taxonomy" id="138277"/>
    <lineage>
        <taxon>Eukaryota</taxon>
        <taxon>Fungi</taxon>
        <taxon>Dikarya</taxon>
        <taxon>Ascomycota</taxon>
        <taxon>Pezizomycotina</taxon>
        <taxon>Eurotiomycetes</taxon>
        <taxon>Eurotiomycetidae</taxon>
        <taxon>Eurotiales</taxon>
        <taxon>Aspergillaceae</taxon>
        <taxon>Aspergillus</taxon>
        <taxon>Aspergillus subgen. Circumdati</taxon>
    </lineage>
</organism>
<evidence type="ECO:0000313" key="1">
    <source>
        <dbReference type="EMBL" id="KAK1145231.1"/>
    </source>
</evidence>
<comment type="caution">
    <text evidence="1">The sequence shown here is derived from an EMBL/GenBank/DDBJ whole genome shotgun (WGS) entry which is preliminary data.</text>
</comment>
<proteinExistence type="predicted"/>
<sequence length="158" mass="18038">MSSEQGLSIIKATSDHVPIIQSMVTAAYSKYIPRIGKPPAPMSANYYELLNTREIFVLERLEDHTIVGSIVLRTDSETSSVNINNLVVDPETQGKGYGRLLMNFAEDLAKERGYEAMTLFTNIKMYENLALYPKLGFVEIDRREEDGYERVFFRKDMV</sequence>
<protein>
    <submittedName>
        <fullName evidence="1">Uncharacterized protein</fullName>
    </submittedName>
</protein>
<name>A0ACC3B464_9EURO</name>
<dbReference type="Proteomes" id="UP001177260">
    <property type="component" value="Unassembled WGS sequence"/>
</dbReference>
<gene>
    <name evidence="1" type="ORF">N8T08_004384</name>
</gene>
<dbReference type="EMBL" id="JAOPJF010000025">
    <property type="protein sequence ID" value="KAK1145231.1"/>
    <property type="molecule type" value="Genomic_DNA"/>
</dbReference>
<keyword evidence="2" id="KW-1185">Reference proteome</keyword>
<evidence type="ECO:0000313" key="2">
    <source>
        <dbReference type="Proteomes" id="UP001177260"/>
    </source>
</evidence>
<accession>A0ACC3B464</accession>